<dbReference type="PANTHER" id="PTHR30160">
    <property type="entry name" value="TETRAACYLDISACCHARIDE 4'-KINASE-RELATED"/>
    <property type="match status" value="1"/>
</dbReference>
<name>A0A154BVY9_ANASB</name>
<keyword evidence="2" id="KW-0808">Transferase</keyword>
<dbReference type="Gene3D" id="3.40.50.2000">
    <property type="entry name" value="Glycogen Phosphorylase B"/>
    <property type="match status" value="2"/>
</dbReference>
<dbReference type="CDD" id="cd03789">
    <property type="entry name" value="GT9_LPS_heptosyltransferase"/>
    <property type="match status" value="1"/>
</dbReference>
<keyword evidence="5" id="KW-1185">Reference proteome</keyword>
<dbReference type="PANTHER" id="PTHR30160:SF1">
    <property type="entry name" value="LIPOPOLYSACCHARIDE 1,2-N-ACETYLGLUCOSAMINETRANSFERASE-RELATED"/>
    <property type="match status" value="1"/>
</dbReference>
<dbReference type="RefSeq" id="WP_066236975.1">
    <property type="nucleotide sequence ID" value="NZ_LSGP01000001.1"/>
</dbReference>
<evidence type="ECO:0000313" key="4">
    <source>
        <dbReference type="EMBL" id="KYZ78194.1"/>
    </source>
</evidence>
<feature type="domain" description="DUF4214" evidence="3">
    <location>
        <begin position="235"/>
        <end position="286"/>
    </location>
</feature>
<dbReference type="InterPro" id="IPR025282">
    <property type="entry name" value="DUF4214"/>
</dbReference>
<dbReference type="SUPFAM" id="SSF53756">
    <property type="entry name" value="UDP-Glycosyltransferase/glycogen phosphorylase"/>
    <property type="match status" value="1"/>
</dbReference>
<reference evidence="4 5" key="1">
    <citation type="submission" date="2016-02" db="EMBL/GenBank/DDBJ databases">
        <title>Anaerosporomusa subterraneum gen. nov., sp. nov., a spore-forming obligate anaerobe isolated from saprolite.</title>
        <authorList>
            <person name="Choi J.K."/>
            <person name="Shah M."/>
            <person name="Yee N."/>
        </authorList>
    </citation>
    <scope>NUCLEOTIDE SEQUENCE [LARGE SCALE GENOMIC DNA]</scope>
    <source>
        <strain evidence="4 5">RU4</strain>
    </source>
</reference>
<dbReference type="GO" id="GO:0009244">
    <property type="term" value="P:lipopolysaccharide core region biosynthetic process"/>
    <property type="evidence" value="ECO:0007669"/>
    <property type="project" value="TreeGrafter"/>
</dbReference>
<dbReference type="STRING" id="1794912.AXX12_01220"/>
<comment type="caution">
    <text evidence="4">The sequence shown here is derived from an EMBL/GenBank/DDBJ whole genome shotgun (WGS) entry which is preliminary data.</text>
</comment>
<dbReference type="InterPro" id="IPR002201">
    <property type="entry name" value="Glyco_trans_9"/>
</dbReference>
<dbReference type="Proteomes" id="UP000076268">
    <property type="component" value="Unassembled WGS sequence"/>
</dbReference>
<gene>
    <name evidence="4" type="ORF">AXX12_01220</name>
</gene>
<dbReference type="InterPro" id="IPR051199">
    <property type="entry name" value="LPS_LOS_Heptosyltrfase"/>
</dbReference>
<evidence type="ECO:0000313" key="5">
    <source>
        <dbReference type="Proteomes" id="UP000076268"/>
    </source>
</evidence>
<dbReference type="GO" id="GO:0005829">
    <property type="term" value="C:cytosol"/>
    <property type="evidence" value="ECO:0007669"/>
    <property type="project" value="TreeGrafter"/>
</dbReference>
<dbReference type="EMBL" id="LSGP01000001">
    <property type="protein sequence ID" value="KYZ78194.1"/>
    <property type="molecule type" value="Genomic_DNA"/>
</dbReference>
<dbReference type="Pfam" id="PF01075">
    <property type="entry name" value="Glyco_transf_9"/>
    <property type="match status" value="1"/>
</dbReference>
<dbReference type="Pfam" id="PF13946">
    <property type="entry name" value="DUF4214"/>
    <property type="match status" value="1"/>
</dbReference>
<evidence type="ECO:0000259" key="3">
    <source>
        <dbReference type="Pfam" id="PF13946"/>
    </source>
</evidence>
<accession>A0A154BVY9</accession>
<dbReference type="OrthoDB" id="5561008at2"/>
<protein>
    <recommendedName>
        <fullName evidence="3">DUF4214 domain-containing protein</fullName>
    </recommendedName>
</protein>
<keyword evidence="1" id="KW-0328">Glycosyltransferase</keyword>
<dbReference type="AlphaFoldDB" id="A0A154BVY9"/>
<sequence length="638" mass="71868">MRIFHALQQLFTADHQTFAVGVYRQFLNRQLDGEDLTVLVNDLLAGGARIDVLKNIVISPAFEQLLAGVPRLSVIESLQEVMCKNDYEFVKRLYTVLFGMEPKLTQIQHGVDLLHAGASKADVLQDLMLSEEMMIRLSQAQLEQGNKLRCSIANTLVYILGIDEHDFITVLYRELLGCNPEQQEFIVFSKALRTGMSRTDLYKMIIQGNRFAGLAQSVTSQKCMGILRELMEITDEDVFVTEIYRECLDRDPDPAGLATYVYRLETGTPRPEIIRSVLVSDEAANLYYLARDEKPRQVRVANLSQLWPNAPLSNCFRTSVKQLLRQRNFPDSTSLLVKTGGLGDCVQMTAVAKALKTKEPNRPIIAVVGDNSSLFDQHPYIDAAIELRYRNGLELIGSVIGLTENVFDLYYVSCAYGTWQNSDFFWNTIWYYQHFPQSGTRLDEFNMHVCDLMLYSLGLEQYANCNDVYINPDEVPEKIPGDYVIVCDSAGSAQGALKRWSAEGWSQLINWLHLRGIIPVQLGPATEELLHPRVMDLRGKTTPRQAAGYLKLSKGYIGIEGGLFHLSKAAGAPAVVIFASTSATCFAYPDTRVVTRRQCRPCWWTDTWIQAECLRGCKSCLNLPDWESVAAEVSKMLS</sequence>
<organism evidence="4 5">
    <name type="scientific">Anaerosporomusa subterranea</name>
    <dbReference type="NCBI Taxonomy" id="1794912"/>
    <lineage>
        <taxon>Bacteria</taxon>
        <taxon>Bacillati</taxon>
        <taxon>Bacillota</taxon>
        <taxon>Negativicutes</taxon>
        <taxon>Acetonemataceae</taxon>
        <taxon>Anaerosporomusa</taxon>
    </lineage>
</organism>
<evidence type="ECO:0000256" key="1">
    <source>
        <dbReference type="ARBA" id="ARBA00022676"/>
    </source>
</evidence>
<dbReference type="GO" id="GO:0008713">
    <property type="term" value="F:ADP-heptose-lipopolysaccharide heptosyltransferase activity"/>
    <property type="evidence" value="ECO:0007669"/>
    <property type="project" value="TreeGrafter"/>
</dbReference>
<proteinExistence type="predicted"/>
<evidence type="ECO:0000256" key="2">
    <source>
        <dbReference type="ARBA" id="ARBA00022679"/>
    </source>
</evidence>